<accession>A0A402B9K9</accession>
<dbReference type="Gene3D" id="3.10.105.10">
    <property type="entry name" value="Dipeptide-binding Protein, Domain 3"/>
    <property type="match status" value="1"/>
</dbReference>
<dbReference type="SUPFAM" id="SSF53850">
    <property type="entry name" value="Periplasmic binding protein-like II"/>
    <property type="match status" value="1"/>
</dbReference>
<keyword evidence="4 5" id="KW-0732">Signal</keyword>
<dbReference type="PIRSF" id="PIRSF002741">
    <property type="entry name" value="MppA"/>
    <property type="match status" value="1"/>
</dbReference>
<dbReference type="InterPro" id="IPR039424">
    <property type="entry name" value="SBP_5"/>
</dbReference>
<dbReference type="GO" id="GO:0043190">
    <property type="term" value="C:ATP-binding cassette (ABC) transporter complex"/>
    <property type="evidence" value="ECO:0007669"/>
    <property type="project" value="InterPro"/>
</dbReference>
<sequence>MSIGRRGSMASQPRLLLLSCLLALLLAACSSPFGGGNDTTNQVRTKAPQNKQIFTAPLVGVTDFDTLDPALAHDPVSTKAIQMMFTGLVQLDDKLQVRPQLAQSWKQESDGITWTFKLKPHLTFSDGTQLTSTDVAYSLDRALQPETKSTIAPIYLRLIKDSDQLLAGRIPTLINDSILTPDKQTIVITTNKQAAYFPSMLTYPCSYVVEKSLIDKYKSQFTDHLNEGGGAGPFKVDTYAHRSRIDFVPNKKYYNAQPQFQKVSYIFYNTSQEAYQAYANNQLDMTGVPINTFTNDKKRKDFHQIPQQWINYYSMNYLTKPFDNIHIRQAFALAIDKTTIANDVWKGTARATNHIVPEGMPGYSTKTTGPDGTNNLQGNSKKAQELLKQGLQEEKWTTVAQIPPIHLTYVSGIGTFDQEVKVLTQMWQKVLNIQVIADPVDYNTLLDKVTAATGNANGIQMWGLAWVGEYPDPQDWLSQQFSKGSPNNNMNYGQNTSSTAAQQQLVQKQLLDADANRTPGERQQSYQSAEQQLINDVAWLPMQQVTETFLRTPAIVGIVDNGQDSISPDDWAKIYRVQ</sequence>
<dbReference type="PROSITE" id="PS51257">
    <property type="entry name" value="PROKAR_LIPOPROTEIN"/>
    <property type="match status" value="1"/>
</dbReference>
<evidence type="ECO:0000256" key="4">
    <source>
        <dbReference type="ARBA" id="ARBA00022729"/>
    </source>
</evidence>
<dbReference type="Gene3D" id="3.90.76.10">
    <property type="entry name" value="Dipeptide-binding Protein, Domain 1"/>
    <property type="match status" value="1"/>
</dbReference>
<dbReference type="OrthoDB" id="9783874at2"/>
<evidence type="ECO:0000313" key="7">
    <source>
        <dbReference type="EMBL" id="GCE28000.1"/>
    </source>
</evidence>
<evidence type="ECO:0000256" key="1">
    <source>
        <dbReference type="ARBA" id="ARBA00004196"/>
    </source>
</evidence>
<evidence type="ECO:0000256" key="2">
    <source>
        <dbReference type="ARBA" id="ARBA00005695"/>
    </source>
</evidence>
<dbReference type="RefSeq" id="WP_126628268.1">
    <property type="nucleotide sequence ID" value="NZ_BIFT01000001.1"/>
</dbReference>
<name>A0A402B9K9_9CHLR</name>
<keyword evidence="3" id="KW-0813">Transport</keyword>
<reference evidence="8" key="1">
    <citation type="submission" date="2018-12" db="EMBL/GenBank/DDBJ databases">
        <title>Tengunoibacter tsumagoiensis gen. nov., sp. nov., Dictyobacter kobayashii sp. nov., D. alpinus sp. nov., and D. joshuensis sp. nov. and description of Dictyobacteraceae fam. nov. within the order Ktedonobacterales isolated from Tengu-no-mugimeshi.</title>
        <authorList>
            <person name="Wang C.M."/>
            <person name="Zheng Y."/>
            <person name="Sakai Y."/>
            <person name="Toyoda A."/>
            <person name="Minakuchi Y."/>
            <person name="Abe K."/>
            <person name="Yokota A."/>
            <person name="Yabe S."/>
        </authorList>
    </citation>
    <scope>NUCLEOTIDE SEQUENCE [LARGE SCALE GENOMIC DNA]</scope>
    <source>
        <strain evidence="8">Uno16</strain>
    </source>
</reference>
<dbReference type="Gene3D" id="3.40.190.10">
    <property type="entry name" value="Periplasmic binding protein-like II"/>
    <property type="match status" value="1"/>
</dbReference>
<organism evidence="7 8">
    <name type="scientific">Dictyobacter alpinus</name>
    <dbReference type="NCBI Taxonomy" id="2014873"/>
    <lineage>
        <taxon>Bacteria</taxon>
        <taxon>Bacillati</taxon>
        <taxon>Chloroflexota</taxon>
        <taxon>Ktedonobacteria</taxon>
        <taxon>Ktedonobacterales</taxon>
        <taxon>Dictyobacteraceae</taxon>
        <taxon>Dictyobacter</taxon>
    </lineage>
</organism>
<dbReference type="CDD" id="cd08504">
    <property type="entry name" value="PBP2_OppA"/>
    <property type="match status" value="1"/>
</dbReference>
<dbReference type="AlphaFoldDB" id="A0A402B9K9"/>
<dbReference type="InterPro" id="IPR000914">
    <property type="entry name" value="SBP_5_dom"/>
</dbReference>
<evidence type="ECO:0000259" key="6">
    <source>
        <dbReference type="Pfam" id="PF00496"/>
    </source>
</evidence>
<evidence type="ECO:0000313" key="8">
    <source>
        <dbReference type="Proteomes" id="UP000287171"/>
    </source>
</evidence>
<dbReference type="EMBL" id="BIFT01000001">
    <property type="protein sequence ID" value="GCE28000.1"/>
    <property type="molecule type" value="Genomic_DNA"/>
</dbReference>
<dbReference type="PANTHER" id="PTHR30290:SF10">
    <property type="entry name" value="PERIPLASMIC OLIGOPEPTIDE-BINDING PROTEIN-RELATED"/>
    <property type="match status" value="1"/>
</dbReference>
<dbReference type="Proteomes" id="UP000287171">
    <property type="component" value="Unassembled WGS sequence"/>
</dbReference>
<gene>
    <name evidence="7" type="ORF">KDA_34840</name>
</gene>
<evidence type="ECO:0000256" key="3">
    <source>
        <dbReference type="ARBA" id="ARBA00022448"/>
    </source>
</evidence>
<keyword evidence="8" id="KW-1185">Reference proteome</keyword>
<dbReference type="PANTHER" id="PTHR30290">
    <property type="entry name" value="PERIPLASMIC BINDING COMPONENT OF ABC TRANSPORTER"/>
    <property type="match status" value="1"/>
</dbReference>
<dbReference type="Pfam" id="PF00496">
    <property type="entry name" value="SBP_bac_5"/>
    <property type="match status" value="1"/>
</dbReference>
<comment type="caution">
    <text evidence="7">The sequence shown here is derived from an EMBL/GenBank/DDBJ whole genome shotgun (WGS) entry which is preliminary data.</text>
</comment>
<dbReference type="GO" id="GO:1904680">
    <property type="term" value="F:peptide transmembrane transporter activity"/>
    <property type="evidence" value="ECO:0007669"/>
    <property type="project" value="TreeGrafter"/>
</dbReference>
<protein>
    <submittedName>
        <fullName evidence="7">ABC transporter substrate-binding protein</fullName>
    </submittedName>
</protein>
<feature type="signal peptide" evidence="5">
    <location>
        <begin position="1"/>
        <end position="35"/>
    </location>
</feature>
<dbReference type="GO" id="GO:0015833">
    <property type="term" value="P:peptide transport"/>
    <property type="evidence" value="ECO:0007669"/>
    <property type="project" value="TreeGrafter"/>
</dbReference>
<feature type="domain" description="Solute-binding protein family 5" evidence="6">
    <location>
        <begin position="96"/>
        <end position="485"/>
    </location>
</feature>
<dbReference type="GO" id="GO:0042597">
    <property type="term" value="C:periplasmic space"/>
    <property type="evidence" value="ECO:0007669"/>
    <property type="project" value="UniProtKB-ARBA"/>
</dbReference>
<comment type="subcellular location">
    <subcellularLocation>
        <location evidence="1">Cell envelope</location>
    </subcellularLocation>
</comment>
<dbReference type="InterPro" id="IPR030678">
    <property type="entry name" value="Peptide/Ni-bd"/>
</dbReference>
<dbReference type="GO" id="GO:0030313">
    <property type="term" value="C:cell envelope"/>
    <property type="evidence" value="ECO:0007669"/>
    <property type="project" value="UniProtKB-SubCell"/>
</dbReference>
<comment type="similarity">
    <text evidence="2">Belongs to the bacterial solute-binding protein 5 family.</text>
</comment>
<feature type="chain" id="PRO_5019342539" evidence="5">
    <location>
        <begin position="36"/>
        <end position="578"/>
    </location>
</feature>
<evidence type="ECO:0000256" key="5">
    <source>
        <dbReference type="SAM" id="SignalP"/>
    </source>
</evidence>
<proteinExistence type="inferred from homology"/>